<dbReference type="STRING" id="1891926.Fuma_06732"/>
<dbReference type="InterPro" id="IPR001296">
    <property type="entry name" value="Glyco_trans_1"/>
</dbReference>
<dbReference type="EMBL" id="CP017641">
    <property type="protein sequence ID" value="APZ97054.1"/>
    <property type="molecule type" value="Genomic_DNA"/>
</dbReference>
<dbReference type="AlphaFoldDB" id="A0A1P8WSM3"/>
<dbReference type="SUPFAM" id="SSF53756">
    <property type="entry name" value="UDP-Glycosyltransferase/glycogen phosphorylase"/>
    <property type="match status" value="1"/>
</dbReference>
<evidence type="ECO:0000259" key="1">
    <source>
        <dbReference type="Pfam" id="PF00534"/>
    </source>
</evidence>
<dbReference type="RefSeq" id="WP_083732509.1">
    <property type="nucleotide sequence ID" value="NZ_CP017641.1"/>
</dbReference>
<dbReference type="KEGG" id="fmr:Fuma_06732"/>
<proteinExistence type="predicted"/>
<reference evidence="3 4" key="1">
    <citation type="journal article" date="2016" name="Front. Microbiol.">
        <title>Fuerstia marisgermanicae gen. nov., sp. nov., an Unusual Member of the Phylum Planctomycetes from the German Wadden Sea.</title>
        <authorList>
            <person name="Kohn T."/>
            <person name="Heuer A."/>
            <person name="Jogler M."/>
            <person name="Vollmers J."/>
            <person name="Boedeker C."/>
            <person name="Bunk B."/>
            <person name="Rast P."/>
            <person name="Borchert D."/>
            <person name="Glockner I."/>
            <person name="Freese H.M."/>
            <person name="Klenk H.P."/>
            <person name="Overmann J."/>
            <person name="Kaster A.K."/>
            <person name="Rohde M."/>
            <person name="Wiegand S."/>
            <person name="Jogler C."/>
        </authorList>
    </citation>
    <scope>NUCLEOTIDE SEQUENCE [LARGE SCALE GENOMIC DNA]</scope>
    <source>
        <strain evidence="3 4">NH11</strain>
    </source>
</reference>
<dbReference type="Gene3D" id="3.40.50.2000">
    <property type="entry name" value="Glycogen Phosphorylase B"/>
    <property type="match status" value="2"/>
</dbReference>
<dbReference type="PANTHER" id="PTHR45947:SF3">
    <property type="entry name" value="SULFOQUINOVOSYL TRANSFERASE SQD2"/>
    <property type="match status" value="1"/>
</dbReference>
<accession>A0A1P8WSM3</accession>
<dbReference type="CDD" id="cd03811">
    <property type="entry name" value="GT4_GT28_WabH-like"/>
    <property type="match status" value="1"/>
</dbReference>
<dbReference type="PANTHER" id="PTHR45947">
    <property type="entry name" value="SULFOQUINOVOSYL TRANSFERASE SQD2"/>
    <property type="match status" value="1"/>
</dbReference>
<gene>
    <name evidence="3" type="primary">pglJ</name>
    <name evidence="3" type="ORF">Fuma_06732</name>
</gene>
<evidence type="ECO:0000313" key="3">
    <source>
        <dbReference type="EMBL" id="APZ97054.1"/>
    </source>
</evidence>
<keyword evidence="4" id="KW-1185">Reference proteome</keyword>
<dbReference type="Pfam" id="PF00534">
    <property type="entry name" value="Glycos_transf_1"/>
    <property type="match status" value="1"/>
</dbReference>
<keyword evidence="3" id="KW-0808">Transferase</keyword>
<feature type="domain" description="Glycosyltransferase subfamily 4-like N-terminal" evidence="2">
    <location>
        <begin position="16"/>
        <end position="185"/>
    </location>
</feature>
<dbReference type="EC" id="2.4.1.291" evidence="3"/>
<dbReference type="Pfam" id="PF13439">
    <property type="entry name" value="Glyco_transf_4"/>
    <property type="match status" value="1"/>
</dbReference>
<dbReference type="OrthoDB" id="9775208at2"/>
<sequence length="398" mass="44646">MSRIKVVFSIGAMHGGGSERQLVSLLRNLDREKFEPLLYLIYRTGPLLNEIPDDVAVTSFEERFGKPRGPGFLMHRKRVADMSRFLVESGAHISYDRTFLMTLIAADAAQRVGVPNVSTIVTDPPVGFPLVAGRFQFLKKRILRRLYKQSDRVLANSHGAARSAERFYGLPQNSVDVLYNGVDTDHVRQKAAQPITDEWWNQPAAQKPLLRIVTAGRLDEKKSFHLLIAALAQLQNRAVNCDLRLAILGEGPSRERLQAQIQDAELGDVIRLTGFQPNAPAWYRSADLFVLPSLLEGMPNVLLEAMASETPVLSTDCKSGPREILGDNEYGRLCEPDSVDSLAAGIQEFIDHAETRNRYTSIAKDRVTERFSIQTATRSLEEIMSEIVQRRRQGKEHI</sequence>
<dbReference type="InterPro" id="IPR050194">
    <property type="entry name" value="Glycosyltransferase_grp1"/>
</dbReference>
<organism evidence="3 4">
    <name type="scientific">Fuerstiella marisgermanici</name>
    <dbReference type="NCBI Taxonomy" id="1891926"/>
    <lineage>
        <taxon>Bacteria</taxon>
        <taxon>Pseudomonadati</taxon>
        <taxon>Planctomycetota</taxon>
        <taxon>Planctomycetia</taxon>
        <taxon>Planctomycetales</taxon>
        <taxon>Planctomycetaceae</taxon>
        <taxon>Fuerstiella</taxon>
    </lineage>
</organism>
<dbReference type="GO" id="GO:0016757">
    <property type="term" value="F:glycosyltransferase activity"/>
    <property type="evidence" value="ECO:0007669"/>
    <property type="project" value="UniProtKB-KW"/>
</dbReference>
<keyword evidence="3" id="KW-0328">Glycosyltransferase</keyword>
<name>A0A1P8WSM3_9PLAN</name>
<dbReference type="Proteomes" id="UP000187735">
    <property type="component" value="Chromosome"/>
</dbReference>
<evidence type="ECO:0000313" key="4">
    <source>
        <dbReference type="Proteomes" id="UP000187735"/>
    </source>
</evidence>
<evidence type="ECO:0000259" key="2">
    <source>
        <dbReference type="Pfam" id="PF13439"/>
    </source>
</evidence>
<feature type="domain" description="Glycosyl transferase family 1" evidence="1">
    <location>
        <begin position="204"/>
        <end position="365"/>
    </location>
</feature>
<protein>
    <submittedName>
        <fullName evidence="3">N-acetylgalactosamine-N, N'-diacetylbacillosaminyl-diphospho-undecaprenol 4-alpha-N-acetylgalactosaminyltransferase</fullName>
        <ecNumber evidence="3">2.4.1.291</ecNumber>
    </submittedName>
</protein>
<dbReference type="InterPro" id="IPR028098">
    <property type="entry name" value="Glyco_trans_4-like_N"/>
</dbReference>